<dbReference type="AlphaFoldDB" id="A0AA96WMZ9"/>
<accession>A0AA96WMZ9</accession>
<evidence type="ECO:0000313" key="1">
    <source>
        <dbReference type="EMBL" id="WNZ24536.1"/>
    </source>
</evidence>
<name>A0AA96WMZ9_9CYAN</name>
<gene>
    <name evidence="1" type="ORF">HJG54_17875</name>
</gene>
<proteinExistence type="predicted"/>
<sequence>MKPQFTNYGNPYLRSYAFGGAKLYANVRLPTLTFGRLMQPFYRASVIEQWVKSLEKPATLFALALRSKTIQQHIAATGVSLSLKNLILLQILRESHWCNLVFHPSLQCIITCVALPEALPEMSGSVGLIWITALLDCSTD</sequence>
<reference evidence="1" key="1">
    <citation type="submission" date="2020-05" db="EMBL/GenBank/DDBJ databases">
        <authorList>
            <person name="Zhu T."/>
            <person name="Keshari N."/>
            <person name="Lu X."/>
        </authorList>
    </citation>
    <scope>NUCLEOTIDE SEQUENCE</scope>
    <source>
        <strain evidence="1">NK1-12</strain>
    </source>
</reference>
<dbReference type="EMBL" id="CP053586">
    <property type="protein sequence ID" value="WNZ24536.1"/>
    <property type="molecule type" value="Genomic_DNA"/>
</dbReference>
<protein>
    <submittedName>
        <fullName evidence="1">Uncharacterized protein</fullName>
    </submittedName>
</protein>
<organism evidence="1">
    <name type="scientific">Leptolyngbya sp. NK1-12</name>
    <dbReference type="NCBI Taxonomy" id="2547451"/>
    <lineage>
        <taxon>Bacteria</taxon>
        <taxon>Bacillati</taxon>
        <taxon>Cyanobacteriota</taxon>
        <taxon>Cyanophyceae</taxon>
        <taxon>Leptolyngbyales</taxon>
        <taxon>Leptolyngbyaceae</taxon>
        <taxon>Leptolyngbya group</taxon>
        <taxon>Leptolyngbya</taxon>
    </lineage>
</organism>